<dbReference type="SUPFAM" id="SSF53850">
    <property type="entry name" value="Periplasmic binding protein-like II"/>
    <property type="match status" value="1"/>
</dbReference>
<dbReference type="AlphaFoldDB" id="A0A1I0DU52"/>
<gene>
    <name evidence="6" type="ORF">SAMN05216313_10574</name>
</gene>
<dbReference type="GO" id="GO:0003700">
    <property type="term" value="F:DNA-binding transcription factor activity"/>
    <property type="evidence" value="ECO:0007669"/>
    <property type="project" value="InterPro"/>
</dbReference>
<dbReference type="Gene3D" id="1.10.10.10">
    <property type="entry name" value="Winged helix-like DNA-binding domain superfamily/Winged helix DNA-binding domain"/>
    <property type="match status" value="1"/>
</dbReference>
<organism evidence="6 7">
    <name type="scientific">Enterocloster lavalensis</name>
    <dbReference type="NCBI Taxonomy" id="460384"/>
    <lineage>
        <taxon>Bacteria</taxon>
        <taxon>Bacillati</taxon>
        <taxon>Bacillota</taxon>
        <taxon>Clostridia</taxon>
        <taxon>Lachnospirales</taxon>
        <taxon>Lachnospiraceae</taxon>
        <taxon>Enterocloster</taxon>
    </lineage>
</organism>
<sequence length="305" mass="34896">MDDIEIKDLRYMTAIARHEGISKAADELYISQPALSGYLKNLETRLGVPLFQRIGKRMVLTYFGECFLKEGNEILLRHKHFTEELDRIRCEERGRLSIGFPILRGISLLPATLPVFSKRFPNVEIRCYEEDASALDRLIQQGELDIGFFNCPIDNDSIDYQVISNEEIVLSTAPDDPIISQAFNKKGCKYPWLDLRLCRDHKFILNYPEQRTTQIAGHLFKQAGFTPKVSLRIRSLMTTVSLSAKGYGMAFSSEKYPRELCLGDKPYILSIGEPVTMMNLVAGYRKGIKPSLYAQTFIDIARQFY</sequence>
<keyword evidence="3 6" id="KW-0238">DNA-binding</keyword>
<feature type="domain" description="HTH lysR-type" evidence="5">
    <location>
        <begin position="4"/>
        <end position="61"/>
    </location>
</feature>
<protein>
    <submittedName>
        <fullName evidence="6">DNA-binding transcriptional regulator, LysR family</fullName>
    </submittedName>
</protein>
<dbReference type="Proteomes" id="UP000198508">
    <property type="component" value="Unassembled WGS sequence"/>
</dbReference>
<dbReference type="STRING" id="460384.SAMN05216313_10574"/>
<evidence type="ECO:0000313" key="7">
    <source>
        <dbReference type="Proteomes" id="UP000198508"/>
    </source>
</evidence>
<name>A0A1I0DU52_9FIRM</name>
<comment type="similarity">
    <text evidence="1">Belongs to the LysR transcriptional regulatory family.</text>
</comment>
<dbReference type="PROSITE" id="PS50931">
    <property type="entry name" value="HTH_LYSR"/>
    <property type="match status" value="1"/>
</dbReference>
<reference evidence="7" key="1">
    <citation type="submission" date="2016-10" db="EMBL/GenBank/DDBJ databases">
        <authorList>
            <person name="Varghese N."/>
            <person name="Submissions S."/>
        </authorList>
    </citation>
    <scope>NUCLEOTIDE SEQUENCE [LARGE SCALE GENOMIC DNA]</scope>
    <source>
        <strain evidence="7">NLAE-zl-G277</strain>
    </source>
</reference>
<proteinExistence type="inferred from homology"/>
<dbReference type="CDD" id="cd05466">
    <property type="entry name" value="PBP2_LTTR_substrate"/>
    <property type="match status" value="1"/>
</dbReference>
<dbReference type="Pfam" id="PF03466">
    <property type="entry name" value="LysR_substrate"/>
    <property type="match status" value="1"/>
</dbReference>
<evidence type="ECO:0000256" key="2">
    <source>
        <dbReference type="ARBA" id="ARBA00023015"/>
    </source>
</evidence>
<dbReference type="PRINTS" id="PR00039">
    <property type="entry name" value="HTHLYSR"/>
</dbReference>
<dbReference type="Gene3D" id="3.40.190.290">
    <property type="match status" value="1"/>
</dbReference>
<keyword evidence="4" id="KW-0804">Transcription</keyword>
<dbReference type="InterPro" id="IPR000847">
    <property type="entry name" value="LysR_HTH_N"/>
</dbReference>
<dbReference type="PANTHER" id="PTHR30419">
    <property type="entry name" value="HTH-TYPE TRANSCRIPTIONAL REGULATOR YBHD"/>
    <property type="match status" value="1"/>
</dbReference>
<evidence type="ECO:0000256" key="1">
    <source>
        <dbReference type="ARBA" id="ARBA00009437"/>
    </source>
</evidence>
<dbReference type="InterPro" id="IPR050950">
    <property type="entry name" value="HTH-type_LysR_regulators"/>
</dbReference>
<evidence type="ECO:0000259" key="5">
    <source>
        <dbReference type="PROSITE" id="PS50931"/>
    </source>
</evidence>
<dbReference type="Pfam" id="PF00126">
    <property type="entry name" value="HTH_1"/>
    <property type="match status" value="1"/>
</dbReference>
<dbReference type="EMBL" id="FOIM01000005">
    <property type="protein sequence ID" value="SET36179.1"/>
    <property type="molecule type" value="Genomic_DNA"/>
</dbReference>
<keyword evidence="7" id="KW-1185">Reference proteome</keyword>
<dbReference type="RefSeq" id="WP_092361651.1">
    <property type="nucleotide sequence ID" value="NZ_FOIM01000005.1"/>
</dbReference>
<dbReference type="GO" id="GO:0005829">
    <property type="term" value="C:cytosol"/>
    <property type="evidence" value="ECO:0007669"/>
    <property type="project" value="TreeGrafter"/>
</dbReference>
<dbReference type="InterPro" id="IPR005119">
    <property type="entry name" value="LysR_subst-bd"/>
</dbReference>
<dbReference type="SUPFAM" id="SSF46785">
    <property type="entry name" value="Winged helix' DNA-binding domain"/>
    <property type="match status" value="1"/>
</dbReference>
<evidence type="ECO:0000313" key="6">
    <source>
        <dbReference type="EMBL" id="SET36179.1"/>
    </source>
</evidence>
<accession>A0A1I0DU52</accession>
<keyword evidence="2" id="KW-0805">Transcription regulation</keyword>
<evidence type="ECO:0000256" key="4">
    <source>
        <dbReference type="ARBA" id="ARBA00023163"/>
    </source>
</evidence>
<dbReference type="InterPro" id="IPR036390">
    <property type="entry name" value="WH_DNA-bd_sf"/>
</dbReference>
<dbReference type="FunFam" id="1.10.10.10:FF:000001">
    <property type="entry name" value="LysR family transcriptional regulator"/>
    <property type="match status" value="1"/>
</dbReference>
<dbReference type="GO" id="GO:0003677">
    <property type="term" value="F:DNA binding"/>
    <property type="evidence" value="ECO:0007669"/>
    <property type="project" value="UniProtKB-KW"/>
</dbReference>
<dbReference type="GeneID" id="93276418"/>
<dbReference type="InterPro" id="IPR036388">
    <property type="entry name" value="WH-like_DNA-bd_sf"/>
</dbReference>
<evidence type="ECO:0000256" key="3">
    <source>
        <dbReference type="ARBA" id="ARBA00023125"/>
    </source>
</evidence>